<dbReference type="STRING" id="2880.D7FS67"/>
<dbReference type="InterPro" id="IPR029071">
    <property type="entry name" value="Ubiquitin-like_domsf"/>
</dbReference>
<feature type="region of interest" description="Disordered" evidence="6">
    <location>
        <begin position="295"/>
        <end position="365"/>
    </location>
</feature>
<dbReference type="InterPro" id="IPR000403">
    <property type="entry name" value="PI3/4_kinase_cat_dom"/>
</dbReference>
<dbReference type="SUPFAM" id="SSF54236">
    <property type="entry name" value="Ubiquitin-like"/>
    <property type="match status" value="1"/>
</dbReference>
<reference evidence="8 9" key="1">
    <citation type="journal article" date="2010" name="Nature">
        <title>The Ectocarpus genome and the independent evolution of multicellularity in brown algae.</title>
        <authorList>
            <person name="Cock J.M."/>
            <person name="Sterck L."/>
            <person name="Rouze P."/>
            <person name="Scornet D."/>
            <person name="Allen A.E."/>
            <person name="Amoutzias G."/>
            <person name="Anthouard V."/>
            <person name="Artiguenave F."/>
            <person name="Aury J.M."/>
            <person name="Badger J.H."/>
            <person name="Beszteri B."/>
            <person name="Billiau K."/>
            <person name="Bonnet E."/>
            <person name="Bothwell J.H."/>
            <person name="Bowler C."/>
            <person name="Boyen C."/>
            <person name="Brownlee C."/>
            <person name="Carrano C.J."/>
            <person name="Charrier B."/>
            <person name="Cho G.Y."/>
            <person name="Coelho S.M."/>
            <person name="Collen J."/>
            <person name="Corre E."/>
            <person name="Da Silva C."/>
            <person name="Delage L."/>
            <person name="Delaroque N."/>
            <person name="Dittami S.M."/>
            <person name="Doulbeau S."/>
            <person name="Elias M."/>
            <person name="Farnham G."/>
            <person name="Gachon C.M."/>
            <person name="Gschloessl B."/>
            <person name="Heesch S."/>
            <person name="Jabbari K."/>
            <person name="Jubin C."/>
            <person name="Kawai H."/>
            <person name="Kimura K."/>
            <person name="Kloareg B."/>
            <person name="Kupper F.C."/>
            <person name="Lang D."/>
            <person name="Le Bail A."/>
            <person name="Leblanc C."/>
            <person name="Lerouge P."/>
            <person name="Lohr M."/>
            <person name="Lopez P.J."/>
            <person name="Martens C."/>
            <person name="Maumus F."/>
            <person name="Michel G."/>
            <person name="Miranda-Saavedra D."/>
            <person name="Morales J."/>
            <person name="Moreau H."/>
            <person name="Motomura T."/>
            <person name="Nagasato C."/>
            <person name="Napoli C.A."/>
            <person name="Nelson D.R."/>
            <person name="Nyvall-Collen P."/>
            <person name="Peters A.F."/>
            <person name="Pommier C."/>
            <person name="Potin P."/>
            <person name="Poulain J."/>
            <person name="Quesneville H."/>
            <person name="Read B."/>
            <person name="Rensing S.A."/>
            <person name="Ritter A."/>
            <person name="Rousvoal S."/>
            <person name="Samanta M."/>
            <person name="Samson G."/>
            <person name="Schroeder D.C."/>
            <person name="Segurens B."/>
            <person name="Strittmatter M."/>
            <person name="Tonon T."/>
            <person name="Tregear J.W."/>
            <person name="Valentin K."/>
            <person name="von Dassow P."/>
            <person name="Yamagishi T."/>
            <person name="Van de Peer Y."/>
            <person name="Wincker P."/>
        </authorList>
    </citation>
    <scope>NUCLEOTIDE SEQUENCE [LARGE SCALE GENOMIC DNA]</scope>
    <source>
        <strain evidence="9">Ec32 / CCAP1310/4</strain>
    </source>
</reference>
<feature type="region of interest" description="Disordered" evidence="6">
    <location>
        <begin position="824"/>
        <end position="875"/>
    </location>
</feature>
<feature type="compositionally biased region" description="Gly residues" evidence="6">
    <location>
        <begin position="333"/>
        <end position="356"/>
    </location>
</feature>
<feature type="region of interest" description="Disordered" evidence="6">
    <location>
        <begin position="769"/>
        <end position="799"/>
    </location>
</feature>
<dbReference type="InParanoid" id="D7FS67"/>
<feature type="compositionally biased region" description="Low complexity" evidence="6">
    <location>
        <begin position="515"/>
        <end position="528"/>
    </location>
</feature>
<dbReference type="PROSITE" id="PS50053">
    <property type="entry name" value="UBIQUITIN_2"/>
    <property type="match status" value="1"/>
</dbReference>
<keyword evidence="4" id="KW-0418">Kinase</keyword>
<dbReference type="PANTHER" id="PTHR45800">
    <property type="entry name" value="PHOSPHATIDYLINOSITOL 4-KINASE GAMMA"/>
    <property type="match status" value="1"/>
</dbReference>
<organism evidence="8 9">
    <name type="scientific">Ectocarpus siliculosus</name>
    <name type="common">Brown alga</name>
    <name type="synonym">Conferva siliculosa</name>
    <dbReference type="NCBI Taxonomy" id="2880"/>
    <lineage>
        <taxon>Eukaryota</taxon>
        <taxon>Sar</taxon>
        <taxon>Stramenopiles</taxon>
        <taxon>Ochrophyta</taxon>
        <taxon>PX clade</taxon>
        <taxon>Phaeophyceae</taxon>
        <taxon>Ectocarpales</taxon>
        <taxon>Ectocarpaceae</taxon>
        <taxon>Ectocarpus</taxon>
    </lineage>
</organism>
<evidence type="ECO:0000313" key="9">
    <source>
        <dbReference type="Proteomes" id="UP000002630"/>
    </source>
</evidence>
<evidence type="ECO:0000256" key="4">
    <source>
        <dbReference type="ARBA" id="ARBA00022777"/>
    </source>
</evidence>
<dbReference type="SMART" id="SM00213">
    <property type="entry name" value="UBQ"/>
    <property type="match status" value="1"/>
</dbReference>
<name>D7FS67_ECTSI</name>
<dbReference type="Proteomes" id="UP000002630">
    <property type="component" value="Unassembled WGS sequence"/>
</dbReference>
<feature type="domain" description="Ubiquitin-like" evidence="7">
    <location>
        <begin position="18"/>
        <end position="82"/>
    </location>
</feature>
<dbReference type="eggNOG" id="KOG2381">
    <property type="taxonomic scope" value="Eukaryota"/>
</dbReference>
<dbReference type="PANTHER" id="PTHR45800:SF11">
    <property type="entry name" value="PHOSPHATIDYLINOSITOL 3-KINASE-RELATED PROTEIN KINASE"/>
    <property type="match status" value="1"/>
</dbReference>
<comment type="similarity">
    <text evidence="1">Belongs to the PI3/PI4-kinase family. Type II PI4K subfamily.</text>
</comment>
<dbReference type="AlphaFoldDB" id="D7FS67"/>
<keyword evidence="9" id="KW-1185">Reference proteome</keyword>
<dbReference type="CDD" id="cd17039">
    <property type="entry name" value="Ubl_ubiquitin_like"/>
    <property type="match status" value="1"/>
</dbReference>
<evidence type="ECO:0000256" key="3">
    <source>
        <dbReference type="ARBA" id="ARBA00022741"/>
    </source>
</evidence>
<protein>
    <submittedName>
        <fullName evidence="8">Phosphatidylinositol 3-and 4-kinase family protein</fullName>
    </submittedName>
</protein>
<dbReference type="OrthoDB" id="5839at2759"/>
<feature type="compositionally biased region" description="Basic and acidic residues" evidence="6">
    <location>
        <begin position="645"/>
        <end position="661"/>
    </location>
</feature>
<accession>D7FS67</accession>
<keyword evidence="3" id="KW-0547">Nucleotide-binding</keyword>
<dbReference type="InterPro" id="IPR000626">
    <property type="entry name" value="Ubiquitin-like_dom"/>
</dbReference>
<evidence type="ECO:0000256" key="2">
    <source>
        <dbReference type="ARBA" id="ARBA00022679"/>
    </source>
</evidence>
<feature type="compositionally biased region" description="Gly residues" evidence="6">
    <location>
        <begin position="829"/>
        <end position="839"/>
    </location>
</feature>
<feature type="region of interest" description="Disordered" evidence="6">
    <location>
        <begin position="497"/>
        <end position="756"/>
    </location>
</feature>
<keyword evidence="5" id="KW-0067">ATP-binding</keyword>
<evidence type="ECO:0000259" key="7">
    <source>
        <dbReference type="PROSITE" id="PS50053"/>
    </source>
</evidence>
<evidence type="ECO:0000256" key="6">
    <source>
        <dbReference type="SAM" id="MobiDB-lite"/>
    </source>
</evidence>
<dbReference type="GO" id="GO:0016301">
    <property type="term" value="F:kinase activity"/>
    <property type="evidence" value="ECO:0007669"/>
    <property type="project" value="UniProtKB-KW"/>
</dbReference>
<feature type="compositionally biased region" description="Gly residues" evidence="6">
    <location>
        <begin position="543"/>
        <end position="555"/>
    </location>
</feature>
<feature type="compositionally biased region" description="Pro residues" evidence="6">
    <location>
        <begin position="992"/>
        <end position="1002"/>
    </location>
</feature>
<sequence length="1021" mass="108583">MSSFGRFGNGEDHAMREFSICIKPLDGKIHARKRVLTVKSWSTVKDLKDVLQSLLHLPAASQRIFFRGGELRNPHTLQDCGIYKDGQTVYLASSPQDEMGKPYSLEPFLGAGELPRSLSRVLGQVKRGLDRGFKPELTLEGTGGTYFLQDAARQKVAVFKPQDEEPFAPNNPREAMQGGLGGGTVSMRPGIGAGESYVREVAAYILDDRNLHGVPPTTLVEAKHPAFCYWDHKERKKLGSFQEFVRHDMVVEDISPSRLTRREVQKIALLDMRILNRDRNSVNILVRSRPRRSCSFSERIRGGGGGDGSHSRYGSSDSNTEASPRGVSVAGASRGGTQSGGLATGVGGGGEGGGRRAGSRRPSGGVLAGSTEYELIPIDHGLCLSNELVIDWCDWCWLDWRQIKEPVDPELYDYIMSFEPEATAERLGNTLNLQEPCLRNLRIAETLLQEGVKAGLTLYDIACIIRREDFDKASELETLIARATVGSTDWASKEDKDNWFLSAGGPEGVPATAPSLATESSTDASSEEYLTSAPELRGAGKSVDGGGGRAGGARGEGLRIWAPGARTLSRDMSAGGGGDGDSTSPAKSAESDAEPISPAGFWREKFETIDARNATRRFSHWEDGTLGDEASPGESVAGSGGASSRGERAGGGRPPLRKDGGDPVAASLEDESADPGEPVGTDAKVGRKLFSSSEKPPPPPPPRRKTPPLAAERCKKNMLMSSAGNSLEPMVEVDQEVPSPAGPTGGAGSEPPPPLWATTAAVERTREAVAGVGSSGSVPPAEEKNGNMAGPGLGWRRGEAGLVIPEPMPQQKPRPVMQSVVPHRVSRVGGDGGGGGGGGDPKRPLAAPRPATASPTLPPAGGEHKSKSPQELQQALTPGVKIVRSYSYHGLGSMALYDAAKRGSARYSIRRRPSENSKQFKLCFFRFFDFLVCDLVKRRHRTMVKERAARQAAEQQQSSSSLNRSSTGGGGAANSTMRGRGASFERLKTQHTPPPPPPPPPARGGSNSGSPHAGMPAAVKG</sequence>
<feature type="compositionally biased region" description="Low complexity" evidence="6">
    <location>
        <begin position="950"/>
        <end position="966"/>
    </location>
</feature>
<evidence type="ECO:0000256" key="5">
    <source>
        <dbReference type="ARBA" id="ARBA00022840"/>
    </source>
</evidence>
<evidence type="ECO:0000313" key="8">
    <source>
        <dbReference type="EMBL" id="CBJ31008.1"/>
    </source>
</evidence>
<dbReference type="Gene3D" id="3.10.20.90">
    <property type="entry name" value="Phosphatidylinositol 3-kinase Catalytic Subunit, Chain A, domain 1"/>
    <property type="match status" value="1"/>
</dbReference>
<dbReference type="InterPro" id="IPR044571">
    <property type="entry name" value="P4KG1-8"/>
</dbReference>
<evidence type="ECO:0000256" key="1">
    <source>
        <dbReference type="ARBA" id="ARBA00008941"/>
    </source>
</evidence>
<keyword evidence="2" id="KW-0808">Transferase</keyword>
<dbReference type="GO" id="GO:0005524">
    <property type="term" value="F:ATP binding"/>
    <property type="evidence" value="ECO:0007669"/>
    <property type="project" value="UniProtKB-KW"/>
</dbReference>
<proteinExistence type="inferred from homology"/>
<dbReference type="Pfam" id="PF00240">
    <property type="entry name" value="ubiquitin"/>
    <property type="match status" value="1"/>
</dbReference>
<feature type="region of interest" description="Disordered" evidence="6">
    <location>
        <begin position="947"/>
        <end position="1021"/>
    </location>
</feature>
<gene>
    <name evidence="8" type="ORF">Esi_0228_0027</name>
</gene>
<dbReference type="Pfam" id="PF00454">
    <property type="entry name" value="PI3_PI4_kinase"/>
    <property type="match status" value="1"/>
</dbReference>
<dbReference type="EMBL" id="FN649760">
    <property type="protein sequence ID" value="CBJ31008.1"/>
    <property type="molecule type" value="Genomic_DNA"/>
</dbReference>